<sequence length="578" mass="65474">MNKTTSINLGGYFFHIDEDAFKKLSNYFDAVRRSLSPDGREEIIKDIESRISEIFTEKLGTTKQVIGLKEVDDVIAIMGQPEDYKIEDETPKNEYYSSYSNSGSTTKKLYRDKENSLLGGVMSGLGHYFGVDPLWLRIIMVILFFGFGTGLVLYVILWVLVPEATTTSQKLEMRGEPINISNIEKKVKEGFSEISDKFSNLDHDKIAANARYGAEKVGSTLSDIIVTLFKAFGKVVGFFIVLFATITFLSVVVGSVVLLFSSTLPEIMLHDNIHTPFNFDVPLWAQGLLLLFSVGIPLFFFVLVGLRLLIPNTKSIGSYAKYTLLALWLISIASLTIVGINYATELSHDGKVSKKELLPIVASDTLEVKFVTNDFFSKSNHQISNLRVTQDSTKHDIIYSNNVNFHLKYTDKTQPYIIVERTAQGKNFNEANNRAEKIKYNYKFVGKQLLLDNYFLTDVQNKFRGQEVDIYLYMPEGMVYYPNKNVEQYLSGHNSDYDYGYGPEGYRYKVTENELKCLDCPPSTENDEEDTQIENISGEIIGDNRVETTKIENDSIEKVSVKVNGKEIINTEVRKSKN</sequence>
<dbReference type="Proteomes" id="UP000199702">
    <property type="component" value="Unassembled WGS sequence"/>
</dbReference>
<protein>
    <submittedName>
        <fullName evidence="10">Phage shock protein C (PspC) family protein</fullName>
    </submittedName>
</protein>
<feature type="transmembrane region" description="Helical" evidence="6">
    <location>
        <begin position="322"/>
        <end position="343"/>
    </location>
</feature>
<feature type="transmembrane region" description="Helical" evidence="6">
    <location>
        <begin position="134"/>
        <end position="161"/>
    </location>
</feature>
<evidence type="ECO:0000256" key="5">
    <source>
        <dbReference type="ARBA" id="ARBA00023136"/>
    </source>
</evidence>
<accession>A0A1H6QPW7</accession>
<gene>
    <name evidence="10" type="ORF">SAMN05660918_0685</name>
</gene>
<evidence type="ECO:0000259" key="8">
    <source>
        <dbReference type="Pfam" id="PF22571"/>
    </source>
</evidence>
<feature type="domain" description="Phage shock protein PspC N-terminal" evidence="7">
    <location>
        <begin position="107"/>
        <end position="164"/>
    </location>
</feature>
<feature type="domain" description="PspC-related ToastRack" evidence="9">
    <location>
        <begin position="389"/>
        <end position="521"/>
    </location>
</feature>
<keyword evidence="3 6" id="KW-0812">Transmembrane</keyword>
<proteinExistence type="predicted"/>
<reference evidence="11" key="1">
    <citation type="submission" date="2016-10" db="EMBL/GenBank/DDBJ databases">
        <authorList>
            <person name="Varghese N."/>
            <person name="Submissions S."/>
        </authorList>
    </citation>
    <scope>NUCLEOTIDE SEQUENCE [LARGE SCALE GENOMIC DNA]</scope>
    <source>
        <strain evidence="11">DSM 17934</strain>
    </source>
</reference>
<dbReference type="PANTHER" id="PTHR33885">
    <property type="entry name" value="PHAGE SHOCK PROTEIN C"/>
    <property type="match status" value="1"/>
</dbReference>
<name>A0A1H6QPW7_9FLAO</name>
<dbReference type="Pfam" id="PF22744">
    <property type="entry name" value="Toast-rack_PspC-Cterm"/>
    <property type="match status" value="1"/>
</dbReference>
<dbReference type="InterPro" id="IPR054319">
    <property type="entry name" value="PspC-rel_ToastRack"/>
</dbReference>
<dbReference type="RefSeq" id="WP_091307941.1">
    <property type="nucleotide sequence ID" value="NZ_CBCSJU010000001.1"/>
</dbReference>
<evidence type="ECO:0000313" key="11">
    <source>
        <dbReference type="Proteomes" id="UP000199702"/>
    </source>
</evidence>
<evidence type="ECO:0000256" key="2">
    <source>
        <dbReference type="ARBA" id="ARBA00022475"/>
    </source>
</evidence>
<feature type="transmembrane region" description="Helical" evidence="6">
    <location>
        <begin position="283"/>
        <end position="310"/>
    </location>
</feature>
<evidence type="ECO:0000259" key="9">
    <source>
        <dbReference type="Pfam" id="PF22744"/>
    </source>
</evidence>
<dbReference type="EMBL" id="FNYA01000001">
    <property type="protein sequence ID" value="SEI45838.1"/>
    <property type="molecule type" value="Genomic_DNA"/>
</dbReference>
<dbReference type="AlphaFoldDB" id="A0A1H6QPW7"/>
<comment type="subcellular location">
    <subcellularLocation>
        <location evidence="1">Cell membrane</location>
        <topology evidence="1">Single-pass membrane protein</topology>
    </subcellularLocation>
</comment>
<evidence type="ECO:0000256" key="6">
    <source>
        <dbReference type="SAM" id="Phobius"/>
    </source>
</evidence>
<evidence type="ECO:0000259" key="7">
    <source>
        <dbReference type="Pfam" id="PF04024"/>
    </source>
</evidence>
<dbReference type="STRING" id="402734.SAMN05660918_0685"/>
<feature type="transmembrane region" description="Helical" evidence="6">
    <location>
        <begin position="235"/>
        <end position="263"/>
    </location>
</feature>
<evidence type="ECO:0000313" key="10">
    <source>
        <dbReference type="EMBL" id="SEI45838.1"/>
    </source>
</evidence>
<feature type="domain" description="PspC-related transmembrane region" evidence="8">
    <location>
        <begin position="205"/>
        <end position="345"/>
    </location>
</feature>
<evidence type="ECO:0000256" key="1">
    <source>
        <dbReference type="ARBA" id="ARBA00004162"/>
    </source>
</evidence>
<keyword evidence="5 6" id="KW-0472">Membrane</keyword>
<dbReference type="InterPro" id="IPR052027">
    <property type="entry name" value="PspC"/>
</dbReference>
<dbReference type="PANTHER" id="PTHR33885:SF3">
    <property type="entry name" value="PHAGE SHOCK PROTEIN C"/>
    <property type="match status" value="1"/>
</dbReference>
<dbReference type="InterPro" id="IPR007168">
    <property type="entry name" value="Phageshock_PspC_N"/>
</dbReference>
<evidence type="ECO:0000256" key="4">
    <source>
        <dbReference type="ARBA" id="ARBA00022989"/>
    </source>
</evidence>
<keyword evidence="2" id="KW-1003">Cell membrane</keyword>
<keyword evidence="11" id="KW-1185">Reference proteome</keyword>
<dbReference type="InterPro" id="IPR054321">
    <property type="entry name" value="PspC-rel_TM"/>
</dbReference>
<keyword evidence="4 6" id="KW-1133">Transmembrane helix</keyword>
<organism evidence="10 11">
    <name type="scientific">Flavobacterium terrigena</name>
    <dbReference type="NCBI Taxonomy" id="402734"/>
    <lineage>
        <taxon>Bacteria</taxon>
        <taxon>Pseudomonadati</taxon>
        <taxon>Bacteroidota</taxon>
        <taxon>Flavobacteriia</taxon>
        <taxon>Flavobacteriales</taxon>
        <taxon>Flavobacteriaceae</taxon>
        <taxon>Flavobacterium</taxon>
    </lineage>
</organism>
<dbReference type="Pfam" id="PF04024">
    <property type="entry name" value="PspC"/>
    <property type="match status" value="1"/>
</dbReference>
<dbReference type="OrthoDB" id="5772680at2"/>
<dbReference type="Pfam" id="PF22571">
    <property type="entry name" value="LiaI-LiaF-TM_PspC"/>
    <property type="match status" value="1"/>
</dbReference>
<evidence type="ECO:0000256" key="3">
    <source>
        <dbReference type="ARBA" id="ARBA00022692"/>
    </source>
</evidence>
<dbReference type="GO" id="GO:0005886">
    <property type="term" value="C:plasma membrane"/>
    <property type="evidence" value="ECO:0007669"/>
    <property type="project" value="UniProtKB-SubCell"/>
</dbReference>